<gene>
    <name evidence="2" type="ORF">ESB00_18535</name>
</gene>
<keyword evidence="1" id="KW-0472">Membrane</keyword>
<feature type="transmembrane region" description="Helical" evidence="1">
    <location>
        <begin position="81"/>
        <end position="101"/>
    </location>
</feature>
<keyword evidence="1" id="KW-0812">Transmembrane</keyword>
<name>A0A4Q1C5Q6_9BACT</name>
<protein>
    <recommendedName>
        <fullName evidence="4">Urease accessory protein UreH-like transmembrane domain-containing protein</fullName>
    </recommendedName>
</protein>
<feature type="transmembrane region" description="Helical" evidence="1">
    <location>
        <begin position="137"/>
        <end position="160"/>
    </location>
</feature>
<feature type="transmembrane region" description="Helical" evidence="1">
    <location>
        <begin position="172"/>
        <end position="191"/>
    </location>
</feature>
<evidence type="ECO:0000256" key="1">
    <source>
        <dbReference type="SAM" id="Phobius"/>
    </source>
</evidence>
<comment type="caution">
    <text evidence="2">The sequence shown here is derived from an EMBL/GenBank/DDBJ whole genome shotgun (WGS) entry which is preliminary data.</text>
</comment>
<evidence type="ECO:0000313" key="2">
    <source>
        <dbReference type="EMBL" id="RXK53685.1"/>
    </source>
</evidence>
<evidence type="ECO:0000313" key="3">
    <source>
        <dbReference type="Proteomes" id="UP000290218"/>
    </source>
</evidence>
<feature type="transmembrane region" description="Helical" evidence="1">
    <location>
        <begin position="45"/>
        <end position="69"/>
    </location>
</feature>
<dbReference type="EMBL" id="SDHX01000002">
    <property type="protein sequence ID" value="RXK53685.1"/>
    <property type="molecule type" value="Genomic_DNA"/>
</dbReference>
<dbReference type="PANTHER" id="PTHR36394">
    <property type="entry name" value="OS01G0277700 PROTEIN"/>
    <property type="match status" value="1"/>
</dbReference>
<dbReference type="PANTHER" id="PTHR36394:SF1">
    <property type="entry name" value="OS01G0277700 PROTEIN"/>
    <property type="match status" value="1"/>
</dbReference>
<organism evidence="2 3">
    <name type="scientific">Oleiharenicola lentus</name>
    <dbReference type="NCBI Taxonomy" id="2508720"/>
    <lineage>
        <taxon>Bacteria</taxon>
        <taxon>Pseudomonadati</taxon>
        <taxon>Verrucomicrobiota</taxon>
        <taxon>Opitutia</taxon>
        <taxon>Opitutales</taxon>
        <taxon>Opitutaceae</taxon>
        <taxon>Oleiharenicola</taxon>
    </lineage>
</organism>
<dbReference type="Proteomes" id="UP000290218">
    <property type="component" value="Unassembled WGS sequence"/>
</dbReference>
<keyword evidence="1" id="KW-1133">Transmembrane helix</keyword>
<dbReference type="AlphaFoldDB" id="A0A4Q1C5Q6"/>
<feature type="transmembrane region" description="Helical" evidence="1">
    <location>
        <begin position="211"/>
        <end position="231"/>
    </location>
</feature>
<accession>A0A4Q1C5Q6</accession>
<reference evidence="2 3" key="1">
    <citation type="submission" date="2019-01" db="EMBL/GenBank/DDBJ databases">
        <title>Lacunisphaera sp. strain TWA-58.</title>
        <authorList>
            <person name="Chen W.-M."/>
        </authorList>
    </citation>
    <scope>NUCLEOTIDE SEQUENCE [LARGE SCALE GENOMIC DNA]</scope>
    <source>
        <strain evidence="2 3">TWA-58</strain>
    </source>
</reference>
<evidence type="ECO:0008006" key="4">
    <source>
        <dbReference type="Google" id="ProtNLM"/>
    </source>
</evidence>
<keyword evidence="3" id="KW-1185">Reference proteome</keyword>
<dbReference type="OrthoDB" id="9782403at2"/>
<sequence length="236" mass="25857">MDLAAFFTLAATGLAVAFIHAAIPTHWLPFVVVAKAQGWSRGRALLMVTLCSGGHMLVMTGLGVALAWFGLQIDEHWAEFFPFLAGGALIAMGAMILFRHWKGWTHGHGEWIEGHCHHPGHDHDHEPVKPVARTSDWAAVGGLFTMLTFSPCEGLLPVYLAGVQFGWGGVSLLSIILAAGTWAAMLLFTWLTLLGVERLRLKWLEKCEAPVLGTLLVLCGIAFMVAEHFHFHPHMH</sequence>
<dbReference type="RefSeq" id="WP_129049615.1">
    <property type="nucleotide sequence ID" value="NZ_SDHX01000002.1"/>
</dbReference>
<proteinExistence type="predicted"/>